<dbReference type="InterPro" id="IPR044855">
    <property type="entry name" value="CoA-Trfase_III_dom3_sf"/>
</dbReference>
<dbReference type="Pfam" id="PF02515">
    <property type="entry name" value="CoA_transf_3"/>
    <property type="match status" value="1"/>
</dbReference>
<dbReference type="Proteomes" id="UP000274117">
    <property type="component" value="Unassembled WGS sequence"/>
</dbReference>
<reference evidence="1 2" key="2">
    <citation type="submission" date="2018-12" db="EMBL/GenBank/DDBJ databases">
        <title>Whole-genome sequences of fifteen clinical Streptococcus suis strains isolated from pigs between 2006 and 2018.</title>
        <authorList>
            <person name="Stevens M.J.A."/>
            <person name="Cernela N."/>
            <person name="Spoerry Serrano N."/>
            <person name="Schmitt S."/>
            <person name="Schrenzel J."/>
            <person name="Stephan R."/>
        </authorList>
    </citation>
    <scope>NUCLEOTIDE SEQUENCE [LARGE SCALE GENOMIC DNA]</scope>
    <source>
        <strain evidence="1 2">PP422</strain>
    </source>
</reference>
<dbReference type="AlphaFoldDB" id="A0A426TAX9"/>
<dbReference type="InterPro" id="IPR050509">
    <property type="entry name" value="CoA-transferase_III"/>
</dbReference>
<sequence length="408" mass="45457">MSLKKPLEGIKVVELGTFIAVPTATRWLADWGAEVIKIEGLQGDDWRHIGPGFRTPKADDENPLFTVQNANKKLLALNLKTKEGLKILFDLIKEADVFITNVRLKSLEKMNISYETVKAVNEKIIYAHFTGYGYEGPAASRPGFDMAAFWARTGAMVDWGSKGDFPIKPLGGFGDSTVASVIALGIMGALYGRTVSGKGTFLTSSLYGTGIWYNATGVVATQERYGAEYPKHKMAPGSPTNHIYQSSDDQWVIITLGNYERQAPGFYRLLGLDEYAEHPDTETIAILQAHPDTLKELMEKLYQVFRTKTMAEWTALFDEADIVYEVLKHNADVSKDEQAWANNYLREVTFESGNTAVMPNLPVSFSEYDTFDSYQPTGRIGRDSEEILKALGYSDEEFKAFIDSNVTL</sequence>
<dbReference type="InterPro" id="IPR023606">
    <property type="entry name" value="CoA-Trfase_III_dom_1_sf"/>
</dbReference>
<evidence type="ECO:0000313" key="2">
    <source>
        <dbReference type="Proteomes" id="UP000274117"/>
    </source>
</evidence>
<dbReference type="SUPFAM" id="SSF89796">
    <property type="entry name" value="CoA-transferase family III (CaiB/BaiF)"/>
    <property type="match status" value="1"/>
</dbReference>
<protein>
    <submittedName>
        <fullName evidence="1">CoA transferase</fullName>
    </submittedName>
</protein>
<dbReference type="GO" id="GO:0016740">
    <property type="term" value="F:transferase activity"/>
    <property type="evidence" value="ECO:0007669"/>
    <property type="project" value="UniProtKB-KW"/>
</dbReference>
<gene>
    <name evidence="1" type="ORF">EI998_09070</name>
</gene>
<comment type="caution">
    <text evidence="1">The sequence shown here is derived from an EMBL/GenBank/DDBJ whole genome shotgun (WGS) entry which is preliminary data.</text>
</comment>
<dbReference type="EMBL" id="RSDO01000019">
    <property type="protein sequence ID" value="RRR51182.1"/>
    <property type="molecule type" value="Genomic_DNA"/>
</dbReference>
<accession>A0A426TAX9</accession>
<dbReference type="PANTHER" id="PTHR48228:SF2">
    <property type="entry name" value="E-CINNAMOYL-COA:R-PHENYLLACTATE COA TRANSFERASE LARGE SUBUNIT"/>
    <property type="match status" value="1"/>
</dbReference>
<dbReference type="Gene3D" id="3.30.1540.10">
    <property type="entry name" value="formyl-coa transferase, domain 3"/>
    <property type="match status" value="1"/>
</dbReference>
<dbReference type="RefSeq" id="WP_125266489.1">
    <property type="nucleotide sequence ID" value="NZ_CP102145.1"/>
</dbReference>
<evidence type="ECO:0000313" key="1">
    <source>
        <dbReference type="EMBL" id="RRR51182.1"/>
    </source>
</evidence>
<keyword evidence="1" id="KW-0808">Transferase</keyword>
<name>A0A426TAX9_STRSU</name>
<reference evidence="1 2" key="1">
    <citation type="submission" date="2018-11" db="EMBL/GenBank/DDBJ databases">
        <authorList>
            <person name="Stevens M.J."/>
            <person name="Cernela N."/>
            <person name="Spoerry Serrano N."/>
            <person name="Schmitt S."/>
            <person name="Schrenzel J."/>
            <person name="Stephan R."/>
        </authorList>
    </citation>
    <scope>NUCLEOTIDE SEQUENCE [LARGE SCALE GENOMIC DNA]</scope>
    <source>
        <strain evidence="1 2">PP422</strain>
    </source>
</reference>
<dbReference type="InterPro" id="IPR003673">
    <property type="entry name" value="CoA-Trfase_fam_III"/>
</dbReference>
<dbReference type="PANTHER" id="PTHR48228">
    <property type="entry name" value="SUCCINYL-COA--D-CITRAMALATE COA-TRANSFERASE"/>
    <property type="match status" value="1"/>
</dbReference>
<dbReference type="Gene3D" id="3.40.50.10540">
    <property type="entry name" value="Crotonobetainyl-coa:carnitine coa-transferase, domain 1"/>
    <property type="match status" value="1"/>
</dbReference>
<organism evidence="1 2">
    <name type="scientific">Streptococcus suis</name>
    <dbReference type="NCBI Taxonomy" id="1307"/>
    <lineage>
        <taxon>Bacteria</taxon>
        <taxon>Bacillati</taxon>
        <taxon>Bacillota</taxon>
        <taxon>Bacilli</taxon>
        <taxon>Lactobacillales</taxon>
        <taxon>Streptococcaceae</taxon>
        <taxon>Streptococcus</taxon>
    </lineage>
</organism>
<proteinExistence type="predicted"/>